<dbReference type="Pfam" id="PF04030">
    <property type="entry name" value="ALO"/>
    <property type="match status" value="1"/>
</dbReference>
<dbReference type="PANTHER" id="PTHR43762:SF1">
    <property type="entry name" value="D-ARABINONO-1,4-LACTONE OXIDASE"/>
    <property type="match status" value="1"/>
</dbReference>
<evidence type="ECO:0000313" key="4">
    <source>
        <dbReference type="Proteomes" id="UP001597045"/>
    </source>
</evidence>
<gene>
    <name evidence="3" type="ORF">ACFQ1S_27770</name>
</gene>
<dbReference type="Gene3D" id="1.10.45.10">
    <property type="entry name" value="Vanillyl-alcohol Oxidase, Chain A, domain 4"/>
    <property type="match status" value="1"/>
</dbReference>
<feature type="domain" description="D-arabinono-1,4-lactone oxidase C-terminal" evidence="2">
    <location>
        <begin position="140"/>
        <end position="264"/>
    </location>
</feature>
<reference evidence="4" key="1">
    <citation type="journal article" date="2019" name="Int. J. Syst. Evol. Microbiol.">
        <title>The Global Catalogue of Microorganisms (GCM) 10K type strain sequencing project: providing services to taxonomists for standard genome sequencing and annotation.</title>
        <authorList>
            <consortium name="The Broad Institute Genomics Platform"/>
            <consortium name="The Broad Institute Genome Sequencing Center for Infectious Disease"/>
            <person name="Wu L."/>
            <person name="Ma J."/>
        </authorList>
    </citation>
    <scope>NUCLEOTIDE SEQUENCE [LARGE SCALE GENOMIC DNA]</scope>
    <source>
        <strain evidence="4">JCM 31486</strain>
    </source>
</reference>
<dbReference type="Gene3D" id="3.30.70.2530">
    <property type="match status" value="1"/>
</dbReference>
<evidence type="ECO:0000259" key="2">
    <source>
        <dbReference type="Pfam" id="PF04030"/>
    </source>
</evidence>
<sequence length="272" mass="30413">DLVHVDRGDPDFPGAVVNLGALGVVTSLTLDLVPAFDIKQYVYDNLPFDTDLLAVLGGAYSVSLFTDWSGPDINQVWVKQRTTDPTLEVPATPADGPRHPVPGMPTENCTRQLGVPGPWYERLPHFRPEFTPSSGEELQAEFMVSRADAREALDAVNEIRSHIHPVVQTSEIRTIAADHHWLSPYYERDTVSIHFTFIADSEAVLPVITLVEKQLEPFNPRPHWAKLSTLDPATVRSRYPRLDDFRDLAHRMDPRGKFRNAFVDGLLGELSG</sequence>
<organism evidence="3 4">
    <name type="scientific">Kibdelosporangium lantanae</name>
    <dbReference type="NCBI Taxonomy" id="1497396"/>
    <lineage>
        <taxon>Bacteria</taxon>
        <taxon>Bacillati</taxon>
        <taxon>Actinomycetota</taxon>
        <taxon>Actinomycetes</taxon>
        <taxon>Pseudonocardiales</taxon>
        <taxon>Pseudonocardiaceae</taxon>
        <taxon>Kibdelosporangium</taxon>
    </lineage>
</organism>
<keyword evidence="4" id="KW-1185">Reference proteome</keyword>
<evidence type="ECO:0000313" key="3">
    <source>
        <dbReference type="EMBL" id="MFD1049062.1"/>
    </source>
</evidence>
<dbReference type="InterPro" id="IPR007173">
    <property type="entry name" value="ALO_C"/>
</dbReference>
<dbReference type="InterPro" id="IPR016171">
    <property type="entry name" value="Vanillyl_alc_oxidase_C-sub2"/>
</dbReference>
<protein>
    <submittedName>
        <fullName evidence="3">D-arabinono-1,4-lactone oxidase</fullName>
    </submittedName>
</protein>
<feature type="non-terminal residue" evidence="3">
    <location>
        <position position="1"/>
    </location>
</feature>
<name>A0ABW3MG14_9PSEU</name>
<dbReference type="EMBL" id="JBHTIS010001953">
    <property type="protein sequence ID" value="MFD1049062.1"/>
    <property type="molecule type" value="Genomic_DNA"/>
</dbReference>
<dbReference type="Proteomes" id="UP001597045">
    <property type="component" value="Unassembled WGS sequence"/>
</dbReference>
<proteinExistence type="predicted"/>
<dbReference type="PANTHER" id="PTHR43762">
    <property type="entry name" value="L-GULONOLACTONE OXIDASE"/>
    <property type="match status" value="1"/>
</dbReference>
<dbReference type="InterPro" id="IPR010031">
    <property type="entry name" value="FAD_lactone_oxidase-like"/>
</dbReference>
<comment type="caution">
    <text evidence="3">The sequence shown here is derived from an EMBL/GenBank/DDBJ whole genome shotgun (WGS) entry which is preliminary data.</text>
</comment>
<dbReference type="Gene3D" id="3.30.70.2520">
    <property type="match status" value="1"/>
</dbReference>
<keyword evidence="1" id="KW-0560">Oxidoreductase</keyword>
<evidence type="ECO:0000256" key="1">
    <source>
        <dbReference type="ARBA" id="ARBA00023002"/>
    </source>
</evidence>
<accession>A0ABW3MG14</accession>